<reference evidence="1 2" key="1">
    <citation type="submission" date="2017-10" db="EMBL/GenBank/DDBJ databases">
        <title>Extensive intraspecific genome diversity in a model arbuscular mycorrhizal fungus.</title>
        <authorList>
            <person name="Chen E.C.H."/>
            <person name="Morin E."/>
            <person name="Baudet D."/>
            <person name="Noel J."/>
            <person name="Ndikumana S."/>
            <person name="Charron P."/>
            <person name="St-Onge C."/>
            <person name="Giorgi J."/>
            <person name="Grigoriev I.V."/>
            <person name="Roux C."/>
            <person name="Martin F.M."/>
            <person name="Corradi N."/>
        </authorList>
    </citation>
    <scope>NUCLEOTIDE SEQUENCE [LARGE SCALE GENOMIC DNA]</scope>
    <source>
        <strain evidence="1 2">A1</strain>
    </source>
</reference>
<dbReference type="Proteomes" id="UP000232688">
    <property type="component" value="Unassembled WGS sequence"/>
</dbReference>
<gene>
    <name evidence="1" type="ORF">RhiirA1_473003</name>
</gene>
<dbReference type="EMBL" id="LLXH01001922">
    <property type="protein sequence ID" value="PKC57108.1"/>
    <property type="molecule type" value="Genomic_DNA"/>
</dbReference>
<proteinExistence type="predicted"/>
<evidence type="ECO:0000313" key="2">
    <source>
        <dbReference type="Proteomes" id="UP000232688"/>
    </source>
</evidence>
<organism evidence="1 2">
    <name type="scientific">Rhizophagus irregularis</name>
    <dbReference type="NCBI Taxonomy" id="588596"/>
    <lineage>
        <taxon>Eukaryota</taxon>
        <taxon>Fungi</taxon>
        <taxon>Fungi incertae sedis</taxon>
        <taxon>Mucoromycota</taxon>
        <taxon>Glomeromycotina</taxon>
        <taxon>Glomeromycetes</taxon>
        <taxon>Glomerales</taxon>
        <taxon>Glomeraceae</taxon>
        <taxon>Rhizophagus</taxon>
    </lineage>
</organism>
<name>A0A2N0R1C8_9GLOM</name>
<reference evidence="1 2" key="2">
    <citation type="submission" date="2017-10" db="EMBL/GenBank/DDBJ databases">
        <title>Genome analyses suggest a sexual origin of heterokaryosis in a supposedly ancient asexual fungus.</title>
        <authorList>
            <person name="Corradi N."/>
            <person name="Sedzielewska K."/>
            <person name="Noel J."/>
            <person name="Charron P."/>
            <person name="Farinelli L."/>
            <person name="Marton T."/>
            <person name="Kruger M."/>
            <person name="Pelin A."/>
            <person name="Brachmann A."/>
            <person name="Corradi N."/>
        </authorList>
    </citation>
    <scope>NUCLEOTIDE SEQUENCE [LARGE SCALE GENOMIC DNA]</scope>
    <source>
        <strain evidence="1 2">A1</strain>
    </source>
</reference>
<sequence length="87" mass="10910">MIFNFCLFQYILKYRQQQQQQQQCLQQQQQRQQQQKHQPRQQQQQQQQQRQQQPNLAHWIVNCPEIPPKYQGYCIKCWRSTKHQARV</sequence>
<dbReference type="VEuPathDB" id="FungiDB:RhiirA1_473003"/>
<comment type="caution">
    <text evidence="1">The sequence shown here is derived from an EMBL/GenBank/DDBJ whole genome shotgun (WGS) entry which is preliminary data.</text>
</comment>
<protein>
    <submittedName>
        <fullName evidence="1">Uncharacterized protein</fullName>
    </submittedName>
</protein>
<evidence type="ECO:0000313" key="1">
    <source>
        <dbReference type="EMBL" id="PKC57108.1"/>
    </source>
</evidence>
<accession>A0A2N0R1C8</accession>
<dbReference type="AlphaFoldDB" id="A0A2N0R1C8"/>